<evidence type="ECO:0000313" key="9">
    <source>
        <dbReference type="EMBL" id="KEK20613.1"/>
    </source>
</evidence>
<dbReference type="PANTHER" id="PTHR23513">
    <property type="entry name" value="INTEGRAL MEMBRANE EFFLUX PROTEIN-RELATED"/>
    <property type="match status" value="1"/>
</dbReference>
<feature type="transmembrane region" description="Helical" evidence="7">
    <location>
        <begin position="348"/>
        <end position="365"/>
    </location>
</feature>
<dbReference type="eggNOG" id="COG2271">
    <property type="taxonomic scope" value="Bacteria"/>
</dbReference>
<dbReference type="STRING" id="574376.BAMA_14480"/>
<keyword evidence="2" id="KW-0813">Transport</keyword>
<evidence type="ECO:0000259" key="8">
    <source>
        <dbReference type="PROSITE" id="PS50850"/>
    </source>
</evidence>
<feature type="transmembrane region" description="Helical" evidence="7">
    <location>
        <begin position="7"/>
        <end position="31"/>
    </location>
</feature>
<dbReference type="SUPFAM" id="SSF103473">
    <property type="entry name" value="MFS general substrate transporter"/>
    <property type="match status" value="1"/>
</dbReference>
<reference evidence="9 10" key="1">
    <citation type="submission" date="2014-06" db="EMBL/GenBank/DDBJ databases">
        <title>Draft genome sequence of Bacillus manliponensis JCM 15802 (MCCC 1A00708).</title>
        <authorList>
            <person name="Lai Q."/>
            <person name="Liu Y."/>
            <person name="Shao Z."/>
        </authorList>
    </citation>
    <scope>NUCLEOTIDE SEQUENCE [LARGE SCALE GENOMIC DNA]</scope>
    <source>
        <strain evidence="9 10">JCM 15802</strain>
    </source>
</reference>
<evidence type="ECO:0000256" key="4">
    <source>
        <dbReference type="ARBA" id="ARBA00022692"/>
    </source>
</evidence>
<proteinExistence type="predicted"/>
<keyword evidence="5 7" id="KW-1133">Transmembrane helix</keyword>
<dbReference type="PROSITE" id="PS50850">
    <property type="entry name" value="MFS"/>
    <property type="match status" value="1"/>
</dbReference>
<dbReference type="CDD" id="cd06173">
    <property type="entry name" value="MFS_MefA_like"/>
    <property type="match status" value="1"/>
</dbReference>
<comment type="caution">
    <text evidence="9">The sequence shown here is derived from an EMBL/GenBank/DDBJ whole genome shotgun (WGS) entry which is preliminary data.</text>
</comment>
<evidence type="ECO:0000256" key="2">
    <source>
        <dbReference type="ARBA" id="ARBA00022448"/>
    </source>
</evidence>
<dbReference type="Proteomes" id="UP000027822">
    <property type="component" value="Unassembled WGS sequence"/>
</dbReference>
<dbReference type="InterPro" id="IPR011701">
    <property type="entry name" value="MFS"/>
</dbReference>
<evidence type="ECO:0000256" key="7">
    <source>
        <dbReference type="SAM" id="Phobius"/>
    </source>
</evidence>
<evidence type="ECO:0000313" key="10">
    <source>
        <dbReference type="Proteomes" id="UP000027822"/>
    </source>
</evidence>
<name>A0A073KE78_9BACI</name>
<organism evidence="9 10">
    <name type="scientific">Bacillus manliponensis</name>
    <dbReference type="NCBI Taxonomy" id="574376"/>
    <lineage>
        <taxon>Bacteria</taxon>
        <taxon>Bacillati</taxon>
        <taxon>Bacillota</taxon>
        <taxon>Bacilli</taxon>
        <taxon>Bacillales</taxon>
        <taxon>Bacillaceae</taxon>
        <taxon>Bacillus</taxon>
        <taxon>Bacillus cereus group</taxon>
    </lineage>
</organism>
<dbReference type="GO" id="GO:0005886">
    <property type="term" value="C:plasma membrane"/>
    <property type="evidence" value="ECO:0007669"/>
    <property type="project" value="UniProtKB-SubCell"/>
</dbReference>
<feature type="transmembrane region" description="Helical" evidence="7">
    <location>
        <begin position="371"/>
        <end position="391"/>
    </location>
</feature>
<comment type="subcellular location">
    <subcellularLocation>
        <location evidence="1">Cell membrane</location>
        <topology evidence="1">Multi-pass membrane protein</topology>
    </subcellularLocation>
</comment>
<evidence type="ECO:0000256" key="5">
    <source>
        <dbReference type="ARBA" id="ARBA00022989"/>
    </source>
</evidence>
<evidence type="ECO:0000256" key="1">
    <source>
        <dbReference type="ARBA" id="ARBA00004651"/>
    </source>
</evidence>
<dbReference type="InterPro" id="IPR020846">
    <property type="entry name" value="MFS_dom"/>
</dbReference>
<gene>
    <name evidence="9" type="ORF">BAMA_14480</name>
</gene>
<dbReference type="GO" id="GO:0022857">
    <property type="term" value="F:transmembrane transporter activity"/>
    <property type="evidence" value="ECO:0007669"/>
    <property type="project" value="InterPro"/>
</dbReference>
<dbReference type="InterPro" id="IPR036259">
    <property type="entry name" value="MFS_trans_sf"/>
</dbReference>
<dbReference type="OrthoDB" id="2156306at2"/>
<sequence>MTKTKFLLLFGNGISRLGDFMYLVALNWMVLEETGSGTAVAGLWLIGPIAAFCTNFWAGSIVDRSNKRAIIIMMNVIRALLVFCIPLFSSIWPIYACIFLIHIANSFSGSASFAYTTTIIPREERQQFNAWNSLATSGSFVTGPAIAGILMALYSPQFVIFCNGASFLIAAIAIYFLPNLSPGEIDNKNDESSIFQKLHEDWREVFSFARSATYIVLIYALFQMTMLIATALDSQEVVFSKQVLQLSETQYSMLVTLTGAGYVLGSFLASLLAKKLPLQYGISVGMVVTGIGYVIYAFSQSFIVAVSGFIILGLFSSIANTSFLTFYQNSIPLPMIGRIASVFDGIRYILQAIFVVIIGALAEILSVQTAVISSALLILLCSCILAFSVMLPSRGKHYSTEQPSVDAS</sequence>
<dbReference type="AlphaFoldDB" id="A0A073KE78"/>
<feature type="transmembrane region" description="Helical" evidence="7">
    <location>
        <begin position="251"/>
        <end position="273"/>
    </location>
</feature>
<feature type="transmembrane region" description="Helical" evidence="7">
    <location>
        <begin position="304"/>
        <end position="327"/>
    </location>
</feature>
<keyword evidence="6 7" id="KW-0472">Membrane</keyword>
<dbReference type="RefSeq" id="WP_034636842.1">
    <property type="nucleotide sequence ID" value="NZ_CBCSJC010000028.1"/>
</dbReference>
<feature type="transmembrane region" description="Helical" evidence="7">
    <location>
        <begin position="158"/>
        <end position="178"/>
    </location>
</feature>
<keyword evidence="4 7" id="KW-0812">Transmembrane</keyword>
<accession>A0A073KE78</accession>
<dbReference type="EMBL" id="JOTN01000003">
    <property type="protein sequence ID" value="KEK20613.1"/>
    <property type="molecule type" value="Genomic_DNA"/>
</dbReference>
<protein>
    <submittedName>
        <fullName evidence="9">Permease</fullName>
    </submittedName>
</protein>
<keyword evidence="3" id="KW-1003">Cell membrane</keyword>
<feature type="transmembrane region" description="Helical" evidence="7">
    <location>
        <begin position="280"/>
        <end position="298"/>
    </location>
</feature>
<evidence type="ECO:0000256" key="6">
    <source>
        <dbReference type="ARBA" id="ARBA00023136"/>
    </source>
</evidence>
<feature type="transmembrane region" description="Helical" evidence="7">
    <location>
        <begin position="212"/>
        <end position="231"/>
    </location>
</feature>
<dbReference type="Pfam" id="PF07690">
    <property type="entry name" value="MFS_1"/>
    <property type="match status" value="1"/>
</dbReference>
<dbReference type="InterPro" id="IPR022324">
    <property type="entry name" value="Bacilysin_exporter_BacE_put"/>
</dbReference>
<dbReference type="PRINTS" id="PR01988">
    <property type="entry name" value="EXPORTERBACE"/>
</dbReference>
<evidence type="ECO:0000256" key="3">
    <source>
        <dbReference type="ARBA" id="ARBA00022475"/>
    </source>
</evidence>
<dbReference type="PANTHER" id="PTHR23513:SF6">
    <property type="entry name" value="MAJOR FACILITATOR SUPERFAMILY ASSOCIATED DOMAIN-CONTAINING PROTEIN"/>
    <property type="match status" value="1"/>
</dbReference>
<dbReference type="Gene3D" id="1.20.1250.20">
    <property type="entry name" value="MFS general substrate transporter like domains"/>
    <property type="match status" value="1"/>
</dbReference>
<feature type="domain" description="Major facilitator superfamily (MFS) profile" evidence="8">
    <location>
        <begin position="1"/>
        <end position="394"/>
    </location>
</feature>
<feature type="transmembrane region" description="Helical" evidence="7">
    <location>
        <begin position="37"/>
        <end position="57"/>
    </location>
</feature>
<keyword evidence="10" id="KW-1185">Reference proteome</keyword>